<dbReference type="GO" id="GO:0008270">
    <property type="term" value="F:zinc ion binding"/>
    <property type="evidence" value="ECO:0007669"/>
    <property type="project" value="UniProtKB-KW"/>
</dbReference>
<name>A0AAD9T2I1_9HELO</name>
<feature type="compositionally biased region" description="Basic residues" evidence="2">
    <location>
        <begin position="146"/>
        <end position="155"/>
    </location>
</feature>
<dbReference type="EMBL" id="JAUBYV010000004">
    <property type="protein sequence ID" value="KAK2627384.1"/>
    <property type="molecule type" value="Genomic_DNA"/>
</dbReference>
<dbReference type="InterPro" id="IPR046488">
    <property type="entry name" value="Sfc3/Tfc3_C"/>
</dbReference>
<feature type="compositionally biased region" description="Low complexity" evidence="2">
    <location>
        <begin position="886"/>
        <end position="908"/>
    </location>
</feature>
<dbReference type="Pfam" id="PF20222">
    <property type="entry name" value="DUF6581"/>
    <property type="match status" value="1"/>
</dbReference>
<feature type="compositionally biased region" description="Polar residues" evidence="2">
    <location>
        <begin position="1957"/>
        <end position="1967"/>
    </location>
</feature>
<feature type="region of interest" description="Disordered" evidence="2">
    <location>
        <begin position="1132"/>
        <end position="1162"/>
    </location>
</feature>
<feature type="domain" description="C2H2-type" evidence="3">
    <location>
        <begin position="1089"/>
        <end position="1117"/>
    </location>
</feature>
<organism evidence="4 5">
    <name type="scientific">Diplocarpon rosae</name>
    <dbReference type="NCBI Taxonomy" id="946125"/>
    <lineage>
        <taxon>Eukaryota</taxon>
        <taxon>Fungi</taxon>
        <taxon>Dikarya</taxon>
        <taxon>Ascomycota</taxon>
        <taxon>Pezizomycotina</taxon>
        <taxon>Leotiomycetes</taxon>
        <taxon>Helotiales</taxon>
        <taxon>Drepanopezizaceae</taxon>
        <taxon>Diplocarpon</taxon>
    </lineage>
</organism>
<feature type="region of interest" description="Disordered" evidence="2">
    <location>
        <begin position="2503"/>
        <end position="2525"/>
    </location>
</feature>
<feature type="compositionally biased region" description="Polar residues" evidence="2">
    <location>
        <begin position="860"/>
        <end position="872"/>
    </location>
</feature>
<feature type="compositionally biased region" description="Polar residues" evidence="2">
    <location>
        <begin position="462"/>
        <end position="476"/>
    </location>
</feature>
<reference evidence="4" key="1">
    <citation type="submission" date="2023-06" db="EMBL/GenBank/DDBJ databases">
        <title>Draft genome of Marssonina rosae.</title>
        <authorList>
            <person name="Cheng Q."/>
        </authorList>
    </citation>
    <scope>NUCLEOTIDE SEQUENCE</scope>
    <source>
        <strain evidence="4">R4</strain>
    </source>
</reference>
<dbReference type="Proteomes" id="UP001285354">
    <property type="component" value="Unassembled WGS sequence"/>
</dbReference>
<feature type="compositionally biased region" description="Polar residues" evidence="2">
    <location>
        <begin position="444"/>
        <end position="455"/>
    </location>
</feature>
<feature type="region of interest" description="Disordered" evidence="2">
    <location>
        <begin position="677"/>
        <end position="939"/>
    </location>
</feature>
<keyword evidence="1" id="KW-0862">Zinc</keyword>
<feature type="compositionally biased region" description="Polar residues" evidence="2">
    <location>
        <begin position="317"/>
        <end position="329"/>
    </location>
</feature>
<feature type="region of interest" description="Disordered" evidence="2">
    <location>
        <begin position="521"/>
        <end position="544"/>
    </location>
</feature>
<keyword evidence="1" id="KW-0863">Zinc-finger</keyword>
<feature type="region of interest" description="Disordered" evidence="2">
    <location>
        <begin position="1689"/>
        <end position="1771"/>
    </location>
</feature>
<feature type="compositionally biased region" description="Basic residues" evidence="2">
    <location>
        <begin position="340"/>
        <end position="349"/>
    </location>
</feature>
<feature type="compositionally biased region" description="Basic residues" evidence="2">
    <location>
        <begin position="702"/>
        <end position="712"/>
    </location>
</feature>
<evidence type="ECO:0000313" key="4">
    <source>
        <dbReference type="EMBL" id="KAK2627384.1"/>
    </source>
</evidence>
<evidence type="ECO:0000256" key="1">
    <source>
        <dbReference type="PROSITE-ProRule" id="PRU00042"/>
    </source>
</evidence>
<feature type="region of interest" description="Disordered" evidence="2">
    <location>
        <begin position="1408"/>
        <end position="1495"/>
    </location>
</feature>
<feature type="region of interest" description="Disordered" evidence="2">
    <location>
        <begin position="94"/>
        <end position="199"/>
    </location>
</feature>
<feature type="region of interest" description="Disordered" evidence="2">
    <location>
        <begin position="1569"/>
        <end position="1598"/>
    </location>
</feature>
<feature type="region of interest" description="Disordered" evidence="2">
    <location>
        <begin position="247"/>
        <end position="356"/>
    </location>
</feature>
<keyword evidence="1" id="KW-0479">Metal-binding</keyword>
<feature type="compositionally biased region" description="Basic residues" evidence="2">
    <location>
        <begin position="1698"/>
        <end position="1709"/>
    </location>
</feature>
<feature type="region of interest" description="Disordered" evidence="2">
    <location>
        <begin position="1946"/>
        <end position="1975"/>
    </location>
</feature>
<keyword evidence="5" id="KW-1185">Reference proteome</keyword>
<feature type="region of interest" description="Disordered" evidence="2">
    <location>
        <begin position="393"/>
        <end position="482"/>
    </location>
</feature>
<comment type="caution">
    <text evidence="4">The sequence shown here is derived from an EMBL/GenBank/DDBJ whole genome shotgun (WGS) entry which is preliminary data.</text>
</comment>
<evidence type="ECO:0000259" key="3">
    <source>
        <dbReference type="PROSITE" id="PS50157"/>
    </source>
</evidence>
<feature type="compositionally biased region" description="Low complexity" evidence="2">
    <location>
        <begin position="779"/>
        <end position="797"/>
    </location>
</feature>
<accession>A0AAD9T2I1</accession>
<protein>
    <recommendedName>
        <fullName evidence="3">C2H2-type domain-containing protein</fullName>
    </recommendedName>
</protein>
<feature type="compositionally biased region" description="Polar residues" evidence="2">
    <location>
        <begin position="1416"/>
        <end position="1427"/>
    </location>
</feature>
<feature type="compositionally biased region" description="Basic residues" evidence="2">
    <location>
        <begin position="254"/>
        <end position="267"/>
    </location>
</feature>
<feature type="compositionally biased region" description="Acidic residues" evidence="2">
    <location>
        <begin position="1722"/>
        <end position="1737"/>
    </location>
</feature>
<feature type="compositionally biased region" description="Basic and acidic residues" evidence="2">
    <location>
        <begin position="413"/>
        <end position="432"/>
    </location>
</feature>
<evidence type="ECO:0000313" key="5">
    <source>
        <dbReference type="Proteomes" id="UP001285354"/>
    </source>
</evidence>
<dbReference type="InterPro" id="IPR013087">
    <property type="entry name" value="Znf_C2H2_type"/>
</dbReference>
<feature type="compositionally biased region" description="Basic and acidic residues" evidence="2">
    <location>
        <begin position="281"/>
        <end position="300"/>
    </location>
</feature>
<feature type="compositionally biased region" description="Acidic residues" evidence="2">
    <location>
        <begin position="1428"/>
        <end position="1466"/>
    </location>
</feature>
<sequence length="2525" mass="276486">MAANLESVMADVLDVLRKAAAEGISISQLFEKLGPVLSDDSDLKSRVWGHLVTRDDVVVVEQKLLHLSESPLKELALSDLWESGSGEKKIRILEKSSSTPPAEEVVTSIESDDIQSTVPDPETPNSGRPRRIARTKSSTQKPALKVPKRRGRPPKSRPEEFVSDANQDLPSFTPPVWESGEPGVYIDPPGSQRCHDGPEIGDDSCIAVFRSSKLMDAERLEKGKGTWQTHVLLAVAKAKLALADKAAENFTKNGKPRRRSYNKKKPMVAKDPEPGDESNSEGEKEGDADENANHSDHSEEAENEPEAALSRAASKSAFDTAQMYGNQFGSKPPSPPVKRGALKKGKTAKRGKEVVHVHWAPATVSQDPWGWATSWTKEKAIEDEEYEAMLREQSYTPEPWTPEPEAPVSFHQDGPRQDADAEKHTPSTKEVAEPEDQFLVGKSTLETPANATQSAKGVDPTAETSRTATPSAQPATNHLAPNLPASMLPIGAYKSIYSPTLGPASGTTPLGVVPRCLSFASTNPQQDPAHNDAPAFQSSPSLTNPQDVHAVGDFAASTSALRSASLGVSQIIYNLNPAGYKSPYKSPYSNPILNFGNDQLGAESQAAPEEASTDSVTVTGRPIGLERASHTPSAHQLDSITVKASHGSQIIQENPLFDEAGRDTPTCAEQSEISILASSNPRYSDGQDVRATVSPTTSTGSKKSRGGAKGRSRGGGTIVRKRPGGKHSIEQAILVAKALEAQRSASPAEDTAAGDEAPSPRKGASENVRGSSRSRGRGAPRTASSGRGRSGLRRSASINYTEIPIDYDNPVDASLEEAQEGPEASSTVAGGDTRISPDTVMADAPIASMSPSVNPIIAASSVTSEGQASQDAGVSEDPVQSAHGIPSRSTETPSTPAPSSSTMPSNSTNRKKRKHSEAADGVEPDDNLEPPTKKPRSKAALKKIEQENFKATMAEAEAVTFPDGMTQFPCSFEGTIGNLLLSADKKKLEFFALNRDAPHLPVLNLEVSKIIGNPILSMKGSNPMELRIKQLHADSTDVTHRFIYAPTITGNAAAANMRTMIVTAALIHTIEGGDYETVQETKFANEKPFQCTTCKGRFKNPGGLEYHVKKSRTSCNPNFDPATDIDKRLLRVSKSGKPKGAPRTPRKKSVQRKPTADEEEDDLEIVLEDDVEPQVSSDAESIVEWWEKNNTAPVEAPQVVGKPAKRYMALSREGDIAREIIGQLLPEVSDTEAPRTADNGEAAQFEAPIKLDLVTAADVARNMKCSTLSSAWYEEAVVALVESNGKVFSGERGVWFACVSVWLKQHPVTDVLPESKLCAKAVDDLVYAKVLSSIEFSFTGKKSRVITRRIITSPGIAGDNPRVELIKTMVEEYNPEFYVPSQFAPSQPILEKLQAVASRSLPSMPAVETAVDDEPGSSSADSPPSFTEQDEEDSGDSDEYEADMNAAADDEDDAEDFADEDAEDEGMVSFRTPGKRRRSSMSATPHSRRRNPGHNAKIAAGVRRHLDKVRSGLVKNKYPWEFKQKPGPVTQEQMEAREAAKKQFDMDQAAKRAWKLQCWDQIPSFMPNTSTGAWDQGGPPIVPKERARTTGAGKRQSRSFRRQPLPEPITFMQAMNGAWSVRPFGHGVNPIYSRPARRAEGNPNLQAYLNRVQNGHRPIIYPPIENRMHFPQPPSAVLMKALKEGKPISEETGLPINSRKRGAYSHKNRERQGAAVTPDSDHEYDEDDFAENSDDYELNPPKRPKTIDALSGQGMKRPRASRQRALSSSAVELEDLSDAPVRLSKATGKPVRVYNRRFPQQVFVKSAGTIGDVLEPSGSRFVQRNGPKRLKGLTEVDILNYYEPKKQGPEAPLNPGLDTIPVGFGFSELDNSYPLKFTEFVDPEVVAEGKDPFFGSWTVDRMDSSVTDDYSVRWDEATAFTIYTIPYSQLEDDSVRLASMNFDDDVEDETRPKTKRQCTGNSKQPLTFHNGPNKGKKYRYARLQTALPSDLLDIFDDPAKATDLFGVEIGIPNEMTLKRARNHGSNVMHPETENRFVIGVSAIRILTGGLDEQVDWVIVASLFPQYSLNFLAKSWKQLLLRKKPAIDQLEADFREAFLDAYQSGDIPPLDYNHLVEYPWDRLIDWIIENVDSSLSNKEIPLPGSKSELSSAYNMLPISNNNKKDVDDVTWRESYYHPSMAVYKRFELSASEAHALPVGRKARVYGDLDDATVVRSWVRATAATPESHWDPVLAKQKMDTFPHEYLSEAIAHSIEKKTIRRRKALKANNGRVYALHDTWSGKLRRHIKDPQFAEAVTFKRWLDAQFRAGLPCVQADYFANEGALMVLTSLQAHGRVKFVPVNVPKKKFGLGDGGYETKKIPREAYLWDINIYPSPTYLYDEENPVLTSFAEGGPPRGGASGEIPIWFSIQQRPIPAVWNRLLTGVAQVVALRAGIDTEALKKAFKDVLEDWEWRLLFEWGVETGVWRNVGMGGVDAWSAGEWWWGVVGAGVVEAGEDAEALGDAGVDEENADMGDEAEGDEATGGI</sequence>
<feature type="compositionally biased region" description="Polar residues" evidence="2">
    <location>
        <begin position="114"/>
        <end position="126"/>
    </location>
</feature>
<proteinExistence type="predicted"/>
<dbReference type="PROSITE" id="PS50157">
    <property type="entry name" value="ZINC_FINGER_C2H2_2"/>
    <property type="match status" value="1"/>
</dbReference>
<gene>
    <name evidence="4" type="ORF">QTJ16_003350</name>
</gene>
<evidence type="ECO:0000256" key="2">
    <source>
        <dbReference type="SAM" id="MobiDB-lite"/>
    </source>
</evidence>